<dbReference type="VEuPathDB" id="TrichDB:TVAG_168700"/>
<gene>
    <name evidence="17" type="ORF">TVAG_168700</name>
</gene>
<dbReference type="GO" id="GO:0051301">
    <property type="term" value="P:cell division"/>
    <property type="evidence" value="ECO:0007669"/>
    <property type="project" value="UniProtKB-KW"/>
</dbReference>
<dbReference type="AlphaFoldDB" id="A2FHE7"/>
<dbReference type="GO" id="GO:0005856">
    <property type="term" value="C:cytoskeleton"/>
    <property type="evidence" value="ECO:0007669"/>
    <property type="project" value="UniProtKB-ARBA"/>
</dbReference>
<reference evidence="17" key="1">
    <citation type="submission" date="2006-10" db="EMBL/GenBank/DDBJ databases">
        <authorList>
            <person name="Amadeo P."/>
            <person name="Zhao Q."/>
            <person name="Wortman J."/>
            <person name="Fraser-Liggett C."/>
            <person name="Carlton J."/>
        </authorList>
    </citation>
    <scope>NUCLEOTIDE SEQUENCE</scope>
    <source>
        <strain evidence="17">G3</strain>
    </source>
</reference>
<protein>
    <recommendedName>
        <fullName evidence="4">protein-tyrosine-phosphatase</fullName>
        <ecNumber evidence="4">3.1.3.48</ecNumber>
    </recommendedName>
</protein>
<evidence type="ECO:0000256" key="14">
    <source>
        <dbReference type="SAM" id="MobiDB-lite"/>
    </source>
</evidence>
<dbReference type="KEGG" id="tva:4753421"/>
<dbReference type="SUPFAM" id="SSF52799">
    <property type="entry name" value="(Phosphotyrosine protein) phosphatases II"/>
    <property type="match status" value="2"/>
</dbReference>
<dbReference type="PROSITE" id="PS00383">
    <property type="entry name" value="TYR_PHOSPHATASE_1"/>
    <property type="match status" value="1"/>
</dbReference>
<keyword evidence="8" id="KW-0498">Mitosis</keyword>
<organism evidence="17 18">
    <name type="scientific">Trichomonas vaginalis (strain ATCC PRA-98 / G3)</name>
    <dbReference type="NCBI Taxonomy" id="412133"/>
    <lineage>
        <taxon>Eukaryota</taxon>
        <taxon>Metamonada</taxon>
        <taxon>Parabasalia</taxon>
        <taxon>Trichomonadida</taxon>
        <taxon>Trichomonadidae</taxon>
        <taxon>Trichomonas</taxon>
    </lineage>
</organism>
<accession>A2FHE7</accession>
<dbReference type="RefSeq" id="XP_001308594.1">
    <property type="nucleotide sequence ID" value="XM_001308593.1"/>
</dbReference>
<dbReference type="InterPro" id="IPR029021">
    <property type="entry name" value="Prot-tyrosine_phosphatase-like"/>
</dbReference>
<dbReference type="InterPro" id="IPR050561">
    <property type="entry name" value="PTP"/>
</dbReference>
<dbReference type="GO" id="GO:0005737">
    <property type="term" value="C:cytoplasm"/>
    <property type="evidence" value="ECO:0000318"/>
    <property type="project" value="GO_Central"/>
</dbReference>
<dbReference type="GO" id="GO:0007096">
    <property type="term" value="P:regulation of exit from mitosis"/>
    <property type="evidence" value="ECO:0000318"/>
    <property type="project" value="GO_Central"/>
</dbReference>
<reference evidence="17" key="2">
    <citation type="journal article" date="2007" name="Science">
        <title>Draft genome sequence of the sexually transmitted pathogen Trichomonas vaginalis.</title>
        <authorList>
            <person name="Carlton J.M."/>
            <person name="Hirt R.P."/>
            <person name="Silva J.C."/>
            <person name="Delcher A.L."/>
            <person name="Schatz M."/>
            <person name="Zhao Q."/>
            <person name="Wortman J.R."/>
            <person name="Bidwell S.L."/>
            <person name="Alsmark U.C.M."/>
            <person name="Besteiro S."/>
            <person name="Sicheritz-Ponten T."/>
            <person name="Noel C.J."/>
            <person name="Dacks J.B."/>
            <person name="Foster P.G."/>
            <person name="Simillion C."/>
            <person name="Van de Peer Y."/>
            <person name="Miranda-Saavedra D."/>
            <person name="Barton G.J."/>
            <person name="Westrop G.D."/>
            <person name="Mueller S."/>
            <person name="Dessi D."/>
            <person name="Fiori P.L."/>
            <person name="Ren Q."/>
            <person name="Paulsen I."/>
            <person name="Zhang H."/>
            <person name="Bastida-Corcuera F.D."/>
            <person name="Simoes-Barbosa A."/>
            <person name="Brown M.T."/>
            <person name="Hayes R.D."/>
            <person name="Mukherjee M."/>
            <person name="Okumura C.Y."/>
            <person name="Schneider R."/>
            <person name="Smith A.J."/>
            <person name="Vanacova S."/>
            <person name="Villalvazo M."/>
            <person name="Haas B.J."/>
            <person name="Pertea M."/>
            <person name="Feldblyum T.V."/>
            <person name="Utterback T.R."/>
            <person name="Shu C.L."/>
            <person name="Osoegawa K."/>
            <person name="de Jong P.J."/>
            <person name="Hrdy I."/>
            <person name="Horvathova L."/>
            <person name="Zubacova Z."/>
            <person name="Dolezal P."/>
            <person name="Malik S.B."/>
            <person name="Logsdon J.M. Jr."/>
            <person name="Henze K."/>
            <person name="Gupta A."/>
            <person name="Wang C.C."/>
            <person name="Dunne R.L."/>
            <person name="Upcroft J.A."/>
            <person name="Upcroft P."/>
            <person name="White O."/>
            <person name="Salzberg S.L."/>
            <person name="Tang P."/>
            <person name="Chiu C.-H."/>
            <person name="Lee Y.-S."/>
            <person name="Embley T.M."/>
            <person name="Coombs G.H."/>
            <person name="Mottram J.C."/>
            <person name="Tachezy J."/>
            <person name="Fraser-Liggett C.M."/>
            <person name="Johnson P.J."/>
        </authorList>
    </citation>
    <scope>NUCLEOTIDE SEQUENCE [LARGE SCALE GENOMIC DNA]</scope>
    <source>
        <strain evidence="17">G3</strain>
    </source>
</reference>
<evidence type="ECO:0000256" key="12">
    <source>
        <dbReference type="ARBA" id="ARBA00023254"/>
    </source>
</evidence>
<evidence type="ECO:0000256" key="5">
    <source>
        <dbReference type="ARBA" id="ARBA00022490"/>
    </source>
</evidence>
<evidence type="ECO:0000256" key="9">
    <source>
        <dbReference type="ARBA" id="ARBA00022801"/>
    </source>
</evidence>
<dbReference type="Gene3D" id="3.90.190.10">
    <property type="entry name" value="Protein tyrosine phosphatase superfamily"/>
    <property type="match status" value="2"/>
</dbReference>
<keyword evidence="18" id="KW-1185">Reference proteome</keyword>
<evidence type="ECO:0000256" key="11">
    <source>
        <dbReference type="ARBA" id="ARBA00023242"/>
    </source>
</evidence>
<evidence type="ECO:0000259" key="16">
    <source>
        <dbReference type="PROSITE" id="PS50056"/>
    </source>
</evidence>
<keyword evidence="7" id="KW-0132">Cell division</keyword>
<keyword evidence="12" id="KW-0469">Meiosis</keyword>
<sequence length="403" mass="45888">MQSVNCLPIIPDRLYFTITRITQRSKPTMFSYSIDTDEEYQYYPFFSDFGPLSLLQIHKFRLLTNKILNEHAEKVQFFTNLNQHTIANASLLLASYLLIEQHLTPEEALKPLSTILPTLKPYRDASSLPSKYSLTVGSCIKGLYHAMQIGWYNPDNFDAQDWKKYEQVENGDMNWLIPNKLLAFASPYATNCIRGGWRVATPQDLVPVFAEKKITRVVRLCQKFYDEEIFKRASFEHTELYFLDGSTPPPEILTQWLKIIEGSDIVALHCKAGLGRTGTLAACYMIKDFGFTGHEAIGWIRLCRPGSIIGDQQDYVLKYYENISGKTAKTVKTPKISSEDEVSHAPTKVLRNALKKDIPHKTSAASIYDRNSMTSGLQVTGVHLTPKTPQPRKYNRSNSVVRK</sequence>
<evidence type="ECO:0000256" key="4">
    <source>
        <dbReference type="ARBA" id="ARBA00013064"/>
    </source>
</evidence>
<feature type="domain" description="Tyrosine-protein phosphatase" evidence="15">
    <location>
        <begin position="184"/>
        <end position="328"/>
    </location>
</feature>
<dbReference type="GO" id="GO:0000226">
    <property type="term" value="P:microtubule cytoskeleton organization"/>
    <property type="evidence" value="ECO:0000318"/>
    <property type="project" value="GO_Central"/>
</dbReference>
<dbReference type="GO" id="GO:0033554">
    <property type="term" value="P:cellular response to stress"/>
    <property type="evidence" value="ECO:0007669"/>
    <property type="project" value="UniProtKB-ARBA"/>
</dbReference>
<dbReference type="VEuPathDB" id="TrichDB:TVAGG3_0451190"/>
<dbReference type="GO" id="GO:0031981">
    <property type="term" value="C:nuclear lumen"/>
    <property type="evidence" value="ECO:0007669"/>
    <property type="project" value="UniProtKB-ARBA"/>
</dbReference>
<dbReference type="SMR" id="A2FHE7"/>
<dbReference type="InParanoid" id="A2FHE7"/>
<dbReference type="InterPro" id="IPR044506">
    <property type="entry name" value="CDC14_C"/>
</dbReference>
<dbReference type="PROSITE" id="PS50054">
    <property type="entry name" value="TYR_PHOSPHATASE_DUAL"/>
    <property type="match status" value="1"/>
</dbReference>
<feature type="region of interest" description="Disordered" evidence="14">
    <location>
        <begin position="380"/>
        <end position="403"/>
    </location>
</feature>
<dbReference type="OrthoDB" id="266663at2759"/>
<comment type="subcellular location">
    <subcellularLocation>
        <location evidence="2">Cytoplasm</location>
    </subcellularLocation>
    <subcellularLocation>
        <location evidence="1">Nucleus</location>
    </subcellularLocation>
</comment>
<evidence type="ECO:0000256" key="13">
    <source>
        <dbReference type="ARBA" id="ARBA00023306"/>
    </source>
</evidence>
<dbReference type="PROSITE" id="PS50056">
    <property type="entry name" value="TYR_PHOSPHATASE_2"/>
    <property type="match status" value="1"/>
</dbReference>
<evidence type="ECO:0000256" key="3">
    <source>
        <dbReference type="ARBA" id="ARBA00007315"/>
    </source>
</evidence>
<dbReference type="Pfam" id="PF14671">
    <property type="entry name" value="DSPn"/>
    <property type="match status" value="1"/>
</dbReference>
<evidence type="ECO:0000256" key="8">
    <source>
        <dbReference type="ARBA" id="ARBA00022776"/>
    </source>
</evidence>
<dbReference type="Proteomes" id="UP000001542">
    <property type="component" value="Unassembled WGS sequence"/>
</dbReference>
<name>A2FHE7_TRIV3</name>
<dbReference type="GO" id="GO:0004725">
    <property type="term" value="F:protein tyrosine phosphatase activity"/>
    <property type="evidence" value="ECO:0000318"/>
    <property type="project" value="GO_Central"/>
</dbReference>
<dbReference type="OMA" id="DCFRQKL"/>
<dbReference type="GO" id="GO:0051321">
    <property type="term" value="P:meiotic cell cycle"/>
    <property type="evidence" value="ECO:0007669"/>
    <property type="project" value="UniProtKB-KW"/>
</dbReference>
<feature type="domain" description="Tyrosine specific protein phosphatases" evidence="16">
    <location>
        <begin position="261"/>
        <end position="315"/>
    </location>
</feature>
<dbReference type="EC" id="3.1.3.48" evidence="4"/>
<keyword evidence="6" id="KW-0597">Phosphoprotein</keyword>
<keyword evidence="13" id="KW-0131">Cell cycle</keyword>
<evidence type="ECO:0000256" key="6">
    <source>
        <dbReference type="ARBA" id="ARBA00022553"/>
    </source>
</evidence>
<dbReference type="FunFam" id="3.90.190.10:FF:000038">
    <property type="entry name" value="Tyrosine-protein phosphatase CDC14"/>
    <property type="match status" value="1"/>
</dbReference>
<dbReference type="InterPro" id="IPR020422">
    <property type="entry name" value="TYR_PHOSPHATASE_DUAL_dom"/>
</dbReference>
<dbReference type="STRING" id="5722.A2FHE7"/>
<proteinExistence type="inferred from homology"/>
<evidence type="ECO:0000256" key="7">
    <source>
        <dbReference type="ARBA" id="ARBA00022618"/>
    </source>
</evidence>
<evidence type="ECO:0000259" key="15">
    <source>
        <dbReference type="PROSITE" id="PS50054"/>
    </source>
</evidence>
<dbReference type="InterPro" id="IPR029260">
    <property type="entry name" value="DSPn"/>
</dbReference>
<keyword evidence="9" id="KW-0378">Hydrolase</keyword>
<dbReference type="CDD" id="cd14499">
    <property type="entry name" value="CDC14_C"/>
    <property type="match status" value="1"/>
</dbReference>
<dbReference type="InterPro" id="IPR000387">
    <property type="entry name" value="Tyr_Pase_dom"/>
</dbReference>
<dbReference type="Pfam" id="PF22785">
    <property type="entry name" value="Tc-R-P"/>
    <property type="match status" value="1"/>
</dbReference>
<dbReference type="EMBL" id="DS113794">
    <property type="protein sequence ID" value="EAX95664.1"/>
    <property type="molecule type" value="Genomic_DNA"/>
</dbReference>
<evidence type="ECO:0000313" key="17">
    <source>
        <dbReference type="EMBL" id="EAX95664.1"/>
    </source>
</evidence>
<dbReference type="GO" id="GO:0032954">
    <property type="term" value="P:regulation of cytokinetic process"/>
    <property type="evidence" value="ECO:0007669"/>
    <property type="project" value="UniProtKB-ARBA"/>
</dbReference>
<dbReference type="GO" id="GO:0000278">
    <property type="term" value="P:mitotic cell cycle"/>
    <property type="evidence" value="ECO:0007669"/>
    <property type="project" value="UniProtKB-ARBA"/>
</dbReference>
<evidence type="ECO:0000313" key="18">
    <source>
        <dbReference type="Proteomes" id="UP000001542"/>
    </source>
</evidence>
<dbReference type="eggNOG" id="KOG1720">
    <property type="taxonomic scope" value="Eukaryota"/>
</dbReference>
<comment type="similarity">
    <text evidence="3">Belongs to the protein-tyrosine phosphatase family. Non-receptor class CDC14 subfamily.</text>
</comment>
<keyword evidence="5" id="KW-0963">Cytoplasm</keyword>
<keyword evidence="11" id="KW-0539">Nucleus</keyword>
<dbReference type="GO" id="GO:0032467">
    <property type="term" value="P:positive regulation of cytokinesis"/>
    <property type="evidence" value="ECO:0000318"/>
    <property type="project" value="GO_Central"/>
</dbReference>
<dbReference type="CDD" id="cd17657">
    <property type="entry name" value="CDC14_N"/>
    <property type="match status" value="1"/>
</dbReference>
<keyword evidence="10" id="KW-0904">Protein phosphatase</keyword>
<dbReference type="PANTHER" id="PTHR23339">
    <property type="entry name" value="TYROSINE SPECIFIC PROTEIN PHOSPHATASE AND DUAL SPECIFICITY PROTEIN PHOSPHATASE"/>
    <property type="match status" value="1"/>
</dbReference>
<dbReference type="FunCoup" id="A2FHE7">
    <property type="interactions" value="252"/>
</dbReference>
<evidence type="ECO:0000256" key="2">
    <source>
        <dbReference type="ARBA" id="ARBA00004496"/>
    </source>
</evidence>
<evidence type="ECO:0000256" key="10">
    <source>
        <dbReference type="ARBA" id="ARBA00022912"/>
    </source>
</evidence>
<evidence type="ECO:0000256" key="1">
    <source>
        <dbReference type="ARBA" id="ARBA00004123"/>
    </source>
</evidence>
<dbReference type="InterPro" id="IPR016130">
    <property type="entry name" value="Tyr_Pase_AS"/>
</dbReference>